<dbReference type="PATRIC" id="fig|1069642.3.peg.2308"/>
<dbReference type="KEGG" id="bbat:Bdt_2335"/>
<gene>
    <name evidence="2" type="ORF">Bdt_2335</name>
</gene>
<feature type="signal peptide" evidence="1">
    <location>
        <begin position="1"/>
        <end position="28"/>
    </location>
</feature>
<sequence length="166" mass="18517">MGATLIDFALMAKILIALIISLSSVAQAADPLCYQKERNPNTRQAFASADEYDAFRSDWADQNPGAGNPFSLIKAYNVYKSEKTKAEKMGTDKLAHCYIGCRISQETSYHTADYVGWLKEDRDITDCNYKTRFDEDDYKATARGAQFGESARDAAACESSCKQVYK</sequence>
<keyword evidence="1" id="KW-0732">Signal</keyword>
<evidence type="ECO:0000313" key="3">
    <source>
        <dbReference type="Proteomes" id="UP000010074"/>
    </source>
</evidence>
<dbReference type="STRING" id="1069642.Bdt_2335"/>
<organism evidence="2 3">
    <name type="scientific">Bdellovibrio bacteriovorus str. Tiberius</name>
    <dbReference type="NCBI Taxonomy" id="1069642"/>
    <lineage>
        <taxon>Bacteria</taxon>
        <taxon>Pseudomonadati</taxon>
        <taxon>Bdellovibrionota</taxon>
        <taxon>Bdellovibrionia</taxon>
        <taxon>Bdellovibrionales</taxon>
        <taxon>Pseudobdellovibrionaceae</taxon>
        <taxon>Bdellovibrio</taxon>
    </lineage>
</organism>
<evidence type="ECO:0000256" key="1">
    <source>
        <dbReference type="SAM" id="SignalP"/>
    </source>
</evidence>
<proteinExistence type="predicted"/>
<name>K7YWG7_BDEBC</name>
<dbReference type="AlphaFoldDB" id="K7YWG7"/>
<dbReference type="Proteomes" id="UP000010074">
    <property type="component" value="Chromosome"/>
</dbReference>
<dbReference type="OrthoDB" id="9342634at2"/>
<evidence type="ECO:0000313" key="2">
    <source>
        <dbReference type="EMBL" id="AFY02018.1"/>
    </source>
</evidence>
<accession>K7YWG7</accession>
<feature type="chain" id="PRO_5003913890" evidence="1">
    <location>
        <begin position="29"/>
        <end position="166"/>
    </location>
</feature>
<dbReference type="HOGENOM" id="CLU_1683175_0_0_7"/>
<dbReference type="EMBL" id="CP002930">
    <property type="protein sequence ID" value="AFY02018.1"/>
    <property type="molecule type" value="Genomic_DNA"/>
</dbReference>
<reference evidence="2 3" key="1">
    <citation type="journal article" date="2012" name="BMC Genomics">
        <title>Genome analysis of a simultaneously predatory and prey-independent, novel Bdellovibrio bacteriovorus from the River Tiber, supports in silico predictions of both ancient and recent lateral gene transfer from diverse bacteria.</title>
        <authorList>
            <person name="Hobley L."/>
            <person name="Lerner T.R."/>
            <person name="Williams L.E."/>
            <person name="Lambert C."/>
            <person name="Till R."/>
            <person name="Milner D.S."/>
            <person name="Basford S.M."/>
            <person name="Capeness M.J."/>
            <person name="Fenton A.K."/>
            <person name="Atterbury R.J."/>
            <person name="Harris M.A."/>
            <person name="Sockett R.E."/>
        </authorList>
    </citation>
    <scope>NUCLEOTIDE SEQUENCE [LARGE SCALE GENOMIC DNA]</scope>
    <source>
        <strain evidence="2 3">Tiberius</strain>
    </source>
</reference>
<protein>
    <submittedName>
        <fullName evidence="2">Uncharacterized protein</fullName>
    </submittedName>
</protein>